<evidence type="ECO:0000256" key="1">
    <source>
        <dbReference type="SAM" id="MobiDB-lite"/>
    </source>
</evidence>
<feature type="signal peptide" evidence="2">
    <location>
        <begin position="1"/>
        <end position="28"/>
    </location>
</feature>
<feature type="compositionally biased region" description="Low complexity" evidence="1">
    <location>
        <begin position="67"/>
        <end position="106"/>
    </location>
</feature>
<gene>
    <name evidence="3" type="ORF">C0V82_01075</name>
</gene>
<reference evidence="3 4" key="1">
    <citation type="submission" date="2017-12" db="EMBL/GenBank/DDBJ databases">
        <title>Genomes of bacteria within cyanobacterial aggregates.</title>
        <authorList>
            <person name="Cai H."/>
        </authorList>
    </citation>
    <scope>NUCLEOTIDE SEQUENCE [LARGE SCALE GENOMIC DNA]</scope>
    <source>
        <strain evidence="3 4">TH16</strain>
    </source>
</reference>
<name>A0A2K9N7E5_9PROT</name>
<sequence>MSFSAPHVLRHLLLAGAAALCVTGGAAAQSNSQQQPAAGSGLILPGAVQPQQPQGGPAAGTIGGPAAGTIGQPPQQQPQARPAGQGPAAGTVGAAAQGAPTARPAAVAPPKPAKPGVPKGEWQVGPQVFSDGSFKMCGASVEYDNNLHLILLRNPADRTQMVLGIPGAQMPTGQRAPIKMSIDGKINREVAAVVSQPNALAIGLGDDAELLKGLTTGSVLTIEVPGDTASFQLKGTTKAMNDLTACVKGGKDGTLKLPAPTEPAIAPTLAKLLVDAGLSSARAIPIDKIPPQQRPGDYAWQIGDKVLGAVRSFPMGEAAGDFAKVGDTYMEQLKKSCEGTYTPSMGAIEKVPAYQLRSGSVSCDSNGNKIHVAIVMQLIELPKQAGQEQAIRVLNVFSHEATDAEKAQADSASAGILKVLKEKGKEPLTAPQAAPAAKAN</sequence>
<feature type="region of interest" description="Disordered" evidence="1">
    <location>
        <begin position="31"/>
        <end position="123"/>
    </location>
</feature>
<keyword evidence="4" id="KW-1185">Reference proteome</keyword>
<feature type="chain" id="PRO_5014907970" evidence="2">
    <location>
        <begin position="29"/>
        <end position="440"/>
    </location>
</feature>
<dbReference type="KEGG" id="ncb:C0V82_01075"/>
<organism evidence="3 4">
    <name type="scientific">Niveispirillum cyanobacteriorum</name>
    <dbReference type="NCBI Taxonomy" id="1612173"/>
    <lineage>
        <taxon>Bacteria</taxon>
        <taxon>Pseudomonadati</taxon>
        <taxon>Pseudomonadota</taxon>
        <taxon>Alphaproteobacteria</taxon>
        <taxon>Rhodospirillales</taxon>
        <taxon>Azospirillaceae</taxon>
        <taxon>Niveispirillum</taxon>
    </lineage>
</organism>
<dbReference type="Proteomes" id="UP000234752">
    <property type="component" value="Chromosome eg_1"/>
</dbReference>
<keyword evidence="2" id="KW-0732">Signal</keyword>
<accession>A0A2K9N7E5</accession>
<dbReference type="RefSeq" id="WP_102110750.1">
    <property type="nucleotide sequence ID" value="NZ_BMGN01000005.1"/>
</dbReference>
<proteinExistence type="predicted"/>
<dbReference type="OrthoDB" id="7297287at2"/>
<feature type="compositionally biased region" description="Gly residues" evidence="1">
    <location>
        <begin position="57"/>
        <end position="66"/>
    </location>
</feature>
<evidence type="ECO:0000256" key="2">
    <source>
        <dbReference type="SAM" id="SignalP"/>
    </source>
</evidence>
<feature type="compositionally biased region" description="Low complexity" evidence="1">
    <location>
        <begin position="31"/>
        <end position="56"/>
    </location>
</feature>
<dbReference type="EMBL" id="CP025611">
    <property type="protein sequence ID" value="AUN28999.1"/>
    <property type="molecule type" value="Genomic_DNA"/>
</dbReference>
<dbReference type="AlphaFoldDB" id="A0A2K9N7E5"/>
<evidence type="ECO:0000313" key="4">
    <source>
        <dbReference type="Proteomes" id="UP000234752"/>
    </source>
</evidence>
<protein>
    <submittedName>
        <fullName evidence="3">Uncharacterized protein</fullName>
    </submittedName>
</protein>
<evidence type="ECO:0000313" key="3">
    <source>
        <dbReference type="EMBL" id="AUN28999.1"/>
    </source>
</evidence>